<feature type="transmembrane region" description="Helical" evidence="16">
    <location>
        <begin position="831"/>
        <end position="855"/>
    </location>
</feature>
<evidence type="ECO:0000313" key="19">
    <source>
        <dbReference type="Proteomes" id="UP000648187"/>
    </source>
</evidence>
<dbReference type="GO" id="GO:0004467">
    <property type="term" value="F:long-chain fatty acid-CoA ligase activity"/>
    <property type="evidence" value="ECO:0007669"/>
    <property type="project" value="UniProtKB-EC"/>
</dbReference>
<dbReference type="NCBIfam" id="NF006134">
    <property type="entry name" value="PRK08279.1"/>
    <property type="match status" value="1"/>
</dbReference>
<evidence type="ECO:0000259" key="17">
    <source>
        <dbReference type="PROSITE" id="PS51029"/>
    </source>
</evidence>
<dbReference type="SMART" id="SM00595">
    <property type="entry name" value="MADF"/>
    <property type="match status" value="1"/>
</dbReference>
<feature type="transmembrane region" description="Helical" evidence="16">
    <location>
        <begin position="805"/>
        <end position="825"/>
    </location>
</feature>
<evidence type="ECO:0000256" key="13">
    <source>
        <dbReference type="ARBA" id="ARBA00036527"/>
    </source>
</evidence>
<keyword evidence="4" id="KW-1003">Cell membrane</keyword>
<organism evidence="18 19">
    <name type="scientific">Spodoptera exigua</name>
    <name type="common">Beet armyworm</name>
    <name type="synonym">Noctua fulgens</name>
    <dbReference type="NCBI Taxonomy" id="7107"/>
    <lineage>
        <taxon>Eukaryota</taxon>
        <taxon>Metazoa</taxon>
        <taxon>Ecdysozoa</taxon>
        <taxon>Arthropoda</taxon>
        <taxon>Hexapoda</taxon>
        <taxon>Insecta</taxon>
        <taxon>Pterygota</taxon>
        <taxon>Neoptera</taxon>
        <taxon>Endopterygota</taxon>
        <taxon>Lepidoptera</taxon>
        <taxon>Glossata</taxon>
        <taxon>Ditrysia</taxon>
        <taxon>Noctuoidea</taxon>
        <taxon>Noctuidae</taxon>
        <taxon>Amphipyrinae</taxon>
        <taxon>Spodoptera</taxon>
    </lineage>
</organism>
<evidence type="ECO:0000313" key="18">
    <source>
        <dbReference type="EMBL" id="KAF9414558.1"/>
    </source>
</evidence>
<evidence type="ECO:0000256" key="9">
    <source>
        <dbReference type="ARBA" id="ARBA00022989"/>
    </source>
</evidence>
<keyword evidence="3" id="KW-0813">Transport</keyword>
<keyword evidence="9 16" id="KW-1133">Transmembrane helix</keyword>
<dbReference type="Gene3D" id="3.40.50.12780">
    <property type="entry name" value="N-terminal domain of ligase-like"/>
    <property type="match status" value="2"/>
</dbReference>
<keyword evidence="8" id="KW-0443">Lipid metabolism</keyword>
<dbReference type="InterPro" id="IPR042099">
    <property type="entry name" value="ANL_N_sf"/>
</dbReference>
<proteinExistence type="inferred from homology"/>
<evidence type="ECO:0000256" key="14">
    <source>
        <dbReference type="ARBA" id="ARBA00041297"/>
    </source>
</evidence>
<gene>
    <name evidence="18" type="ORF">HW555_007565</name>
</gene>
<dbReference type="PANTHER" id="PTHR43107:SF21">
    <property type="entry name" value="FATTY ACID TRANSPORT PROTEIN 1, ISOFORM F-RELATED"/>
    <property type="match status" value="1"/>
</dbReference>
<keyword evidence="5" id="KW-0436">Ligase</keyword>
<dbReference type="SUPFAM" id="SSF56801">
    <property type="entry name" value="Acetyl-CoA synthetase-like"/>
    <property type="match status" value="2"/>
</dbReference>
<evidence type="ECO:0000256" key="2">
    <source>
        <dbReference type="ARBA" id="ARBA00006432"/>
    </source>
</evidence>
<dbReference type="InterPro" id="IPR006578">
    <property type="entry name" value="MADF-dom"/>
</dbReference>
<dbReference type="FunFam" id="3.30.300.30:FF:000002">
    <property type="entry name" value="Long-chain fatty acid transport protein 1"/>
    <property type="match status" value="2"/>
</dbReference>
<protein>
    <recommendedName>
        <fullName evidence="12">long-chain-fatty-acid--CoA ligase</fullName>
        <ecNumber evidence="12">6.2.1.3</ecNumber>
    </recommendedName>
    <alternativeName>
        <fullName evidence="14">Long-chain-fatty-acid--CoA ligase</fullName>
    </alternativeName>
</protein>
<keyword evidence="6 16" id="KW-0812">Transmembrane</keyword>
<keyword evidence="8" id="KW-0276">Fatty acid metabolism</keyword>
<dbReference type="GO" id="GO:0005789">
    <property type="term" value="C:endoplasmic reticulum membrane"/>
    <property type="evidence" value="ECO:0007669"/>
    <property type="project" value="TreeGrafter"/>
</dbReference>
<dbReference type="InterPro" id="IPR020845">
    <property type="entry name" value="AMP-binding_CS"/>
</dbReference>
<evidence type="ECO:0000256" key="8">
    <source>
        <dbReference type="ARBA" id="ARBA00022832"/>
    </source>
</evidence>
<dbReference type="EMBL" id="JACKWZ010000130">
    <property type="protein sequence ID" value="KAF9414558.1"/>
    <property type="molecule type" value="Genomic_DNA"/>
</dbReference>
<dbReference type="GO" id="GO:0005324">
    <property type="term" value="F:long-chain fatty acid transmembrane transporter activity"/>
    <property type="evidence" value="ECO:0007669"/>
    <property type="project" value="TreeGrafter"/>
</dbReference>
<accession>A0A835L3I6</accession>
<dbReference type="GO" id="GO:0000166">
    <property type="term" value="F:nucleotide binding"/>
    <property type="evidence" value="ECO:0007669"/>
    <property type="project" value="UniProtKB-KW"/>
</dbReference>
<comment type="catalytic activity">
    <reaction evidence="13">
        <text>a very long-chain fatty acid + ATP + CoA = a very long-chain fatty acyl-CoA + AMP + diphosphate</text>
        <dbReference type="Rhea" id="RHEA:54536"/>
        <dbReference type="ChEBI" id="CHEBI:30616"/>
        <dbReference type="ChEBI" id="CHEBI:33019"/>
        <dbReference type="ChEBI" id="CHEBI:57287"/>
        <dbReference type="ChEBI" id="CHEBI:58950"/>
        <dbReference type="ChEBI" id="CHEBI:138261"/>
        <dbReference type="ChEBI" id="CHEBI:456215"/>
    </reaction>
    <physiologicalReaction direction="left-to-right" evidence="13">
        <dbReference type="Rhea" id="RHEA:54537"/>
    </physiologicalReaction>
</comment>
<dbReference type="GO" id="GO:0005886">
    <property type="term" value="C:plasma membrane"/>
    <property type="evidence" value="ECO:0007669"/>
    <property type="project" value="UniProtKB-SubCell"/>
</dbReference>
<dbReference type="EC" id="6.2.1.3" evidence="12"/>
<feature type="transmembrane region" description="Helical" evidence="16">
    <location>
        <begin position="114"/>
        <end position="134"/>
    </location>
</feature>
<comment type="catalytic activity">
    <reaction evidence="11">
        <text>a long-chain fatty acid + ATP + CoA = a long-chain fatty acyl-CoA + AMP + diphosphate</text>
        <dbReference type="Rhea" id="RHEA:15421"/>
        <dbReference type="ChEBI" id="CHEBI:30616"/>
        <dbReference type="ChEBI" id="CHEBI:33019"/>
        <dbReference type="ChEBI" id="CHEBI:57287"/>
        <dbReference type="ChEBI" id="CHEBI:57560"/>
        <dbReference type="ChEBI" id="CHEBI:83139"/>
        <dbReference type="ChEBI" id="CHEBI:456215"/>
        <dbReference type="EC" id="6.2.1.3"/>
    </reaction>
    <physiologicalReaction direction="left-to-right" evidence="11">
        <dbReference type="Rhea" id="RHEA:15422"/>
    </physiologicalReaction>
</comment>
<dbReference type="FunFam" id="3.40.50.12780:FF:000005">
    <property type="entry name" value="Solute carrier family 27 member 6"/>
    <property type="match status" value="2"/>
</dbReference>
<comment type="caution">
    <text evidence="18">The sequence shown here is derived from an EMBL/GenBank/DDBJ whole genome shotgun (WGS) entry which is preliminary data.</text>
</comment>
<evidence type="ECO:0000256" key="15">
    <source>
        <dbReference type="ARBA" id="ARBA00048666"/>
    </source>
</evidence>
<evidence type="ECO:0000256" key="6">
    <source>
        <dbReference type="ARBA" id="ARBA00022692"/>
    </source>
</evidence>
<evidence type="ECO:0000256" key="10">
    <source>
        <dbReference type="ARBA" id="ARBA00023136"/>
    </source>
</evidence>
<comment type="subcellular location">
    <subcellularLocation>
        <location evidence="1">Cell membrane</location>
        <topology evidence="1">Multi-pass membrane protein</topology>
    </subcellularLocation>
</comment>
<dbReference type="Pfam" id="PF10545">
    <property type="entry name" value="MADF_DNA_bdg"/>
    <property type="match status" value="1"/>
</dbReference>
<evidence type="ECO:0000256" key="7">
    <source>
        <dbReference type="ARBA" id="ARBA00022741"/>
    </source>
</evidence>
<feature type="transmembrane region" description="Helical" evidence="16">
    <location>
        <begin position="1713"/>
        <end position="1732"/>
    </location>
</feature>
<dbReference type="InterPro" id="IPR025110">
    <property type="entry name" value="AMP-bd_C"/>
</dbReference>
<dbReference type="PANTHER" id="PTHR43107">
    <property type="entry name" value="LONG-CHAIN FATTY ACID TRANSPORT PROTEIN"/>
    <property type="match status" value="1"/>
</dbReference>
<comment type="similarity">
    <text evidence="2">Belongs to the ATP-dependent AMP-binding enzyme family.</text>
</comment>
<sequence length="1774" mass="198095">MERRESGNFAIPPPGNPDGFSPPGLSICRLEPCCCQTTFLIELDNDLTDHHDLLQKQNVAKSYVIKMSNVEMSVDSNMNKTDIIQHKFEVKNGNADIEKGAVVKAGPKIPWTKAIIAMFALGVLAGACAVAWVFQDWQASLLVLAILAIVYCIAFYWRWIYVAIRTAPRDFSALYCYIKILRLTKNFTKKNWSMPDIFHQMVVKHPNKACFLFEDETWTFRQVEEYSLRVSAVLKGKGVKRGDTVAVMIGNCPEMPSIWLGATRVGAVCPLINTNQTGNTLLHSINIAKCDVVIYSDEFQTAFQEISKELSPSLKLFKFTRRPLNTSPDAVKVVESDNDFTAMLENTAPFAWTPSDSDGFNGKLLYIYTSGTTGLPKAAVISSSRMVFMASGVHYLGSLRASDVIYCPMPLYHSAGGCITMGQAFIFGCTVALRTKFSASKYFPDCIKYNATAAHYIGEMCRYVLTTPPSPTDTQHKVRTVYGNGMRPAIWTDFVKRFNIKKVVEFYGATEGNANIVNINNKTGAIGFVSRIIPAVYPIAILKVDPDSGEPIRDNRGLCQLAKPNEPGVFIGKINPNNPSRAFLGYVDKAASDKKIVKDVFNYGDSAFISGDILTADELGYLYFMDRTGDTFRWRGENVSTTEVESAISRVADQRDAVVYGVEIPNTDGRAGMCGIVDPQGTLDLDKLAKDIAKDLPKYARPIFIRIMASVDMTGTFKMRKVDLQKEGYNPSLVKDKLYYADPKTGKYLPLGNEEYEKIVSGQIRLRTNVRVNELNLVIVRTARNRQTVTVGRRSAVRRVTLRKVVAMVLVLAALGAACAALFFSQGFLCMLVSIIILGVVYLLAFHNRWCYVAIKTTPRDLRALLSYIKILWITRKFSSKDLTLPDIFHDVVNRHPDKPCFLFQDEVWTFKEVEDYSLRVTAVLKAQGIKKGSIVGLLVNNCPQQPALWMGIARLGAITPLINTNQRGNALIHSVNVAKCDALIFSDEYQSAIQDVAKDLSPSLKLFKFSQRPLKTSNSKFEGSGDGIADFTNLVETTSPAPWTLADAEGFQGKLLYIYTSGTTGLPKAAVISNARFVFMATGLHYMGLEGNDVFYCPLPLYHTAGGVISVGQAVIFGCTVALKTKFSASQYFPDCVKYKATAAHYIGEMCRYVLATPPSPADTQHSVRVIYGNGLRPQIWKDFSVTEFYGATEGNANIANVDGTPGAIGFVSRIFPKVYPIAIIKVNQETGEPIRNSKGLCQLAEPNEPGVFIGKIQASNPARQYLGYVDKAASDKKVVKNVFHFGDSAFISGDILVADEFGYLFFRDRTGDTFRWRGENVSTTEVEAAISRVADHRDAVVYGVLVPNTEGRAGMCGIVDVDGSLDLDKLCRDLARDLPVYARPVFIRVMDSLDMTGTFKMKKTDLQKDGFDPKLAKKDRLYYLDLKQGRYLPLGVEEYDKIISFKNYLMVWDMLEKNYIKCIFSRYAALRACECVASFVVRKCEFYVLWCESVIIYSVVRVFVNGDMATKEKEILSHIIEVYKDMPYLWNKNDKNYMNKTIRSEGFEVLLSIYKNIEKDATVKTLKKKIDNLKTNYFKELKKVKASKHTGAGSEDVYVPTIWYYDSFSFLETTTESCRSIRDTIEDEKEAPLKQQDILEKASELLNTKEEDWEILGRSIGMQLRDVNQQQHIIARKLISDVIFYATLNKLSEESFLAAVRPTGLPASMDAILAALVALMALAAAMAAVLSTLSKAAIFVILAVAPCVYRYRRHIYVFIKTLPRDCKGRFIR</sequence>
<dbReference type="InterPro" id="IPR000873">
    <property type="entry name" value="AMP-dep_synth/lig_dom"/>
</dbReference>
<evidence type="ECO:0000256" key="1">
    <source>
        <dbReference type="ARBA" id="ARBA00004651"/>
    </source>
</evidence>
<evidence type="ECO:0000256" key="4">
    <source>
        <dbReference type="ARBA" id="ARBA00022475"/>
    </source>
</evidence>
<dbReference type="GO" id="GO:0044539">
    <property type="term" value="P:long-chain fatty acid import into cell"/>
    <property type="evidence" value="ECO:0007669"/>
    <property type="project" value="TreeGrafter"/>
</dbReference>
<keyword evidence="19" id="KW-1185">Reference proteome</keyword>
<dbReference type="Gene3D" id="3.30.300.30">
    <property type="match status" value="2"/>
</dbReference>
<keyword evidence="7" id="KW-0547">Nucleotide-binding</keyword>
<evidence type="ECO:0000256" key="16">
    <source>
        <dbReference type="SAM" id="Phobius"/>
    </source>
</evidence>
<comment type="catalytic activity">
    <reaction evidence="15">
        <text>tetracosanoate + ATP + CoA = tetracosanoyl-CoA + AMP + diphosphate</text>
        <dbReference type="Rhea" id="RHEA:33639"/>
        <dbReference type="ChEBI" id="CHEBI:30616"/>
        <dbReference type="ChEBI" id="CHEBI:31014"/>
        <dbReference type="ChEBI" id="CHEBI:33019"/>
        <dbReference type="ChEBI" id="CHEBI:57287"/>
        <dbReference type="ChEBI" id="CHEBI:65052"/>
        <dbReference type="ChEBI" id="CHEBI:456215"/>
    </reaction>
    <physiologicalReaction direction="left-to-right" evidence="15">
        <dbReference type="Rhea" id="RHEA:33640"/>
    </physiologicalReaction>
</comment>
<evidence type="ECO:0000256" key="5">
    <source>
        <dbReference type="ARBA" id="ARBA00022598"/>
    </source>
</evidence>
<dbReference type="Pfam" id="PF13193">
    <property type="entry name" value="AMP-binding_C"/>
    <property type="match status" value="2"/>
</dbReference>
<feature type="domain" description="MADF" evidence="17">
    <location>
        <begin position="1520"/>
        <end position="1618"/>
    </location>
</feature>
<dbReference type="InterPro" id="IPR045851">
    <property type="entry name" value="AMP-bd_C_sf"/>
</dbReference>
<dbReference type="Pfam" id="PF00501">
    <property type="entry name" value="AMP-binding"/>
    <property type="match status" value="2"/>
</dbReference>
<reference evidence="18" key="1">
    <citation type="submission" date="2020-08" db="EMBL/GenBank/DDBJ databases">
        <title>Spodoptera exigua strain:BAW_Kor-Di-RS1 Genome sequencing and assembly.</title>
        <authorList>
            <person name="Kim J."/>
            <person name="Nam H.Y."/>
            <person name="Kwon M."/>
            <person name="Choi J.H."/>
            <person name="Cho S.R."/>
            <person name="Kim G.-H."/>
        </authorList>
    </citation>
    <scope>NUCLEOTIDE SEQUENCE</scope>
    <source>
        <strain evidence="18">BAW_Kor-Di-RS1</strain>
        <tissue evidence="18">Whole-body</tissue>
    </source>
</reference>
<evidence type="ECO:0000256" key="12">
    <source>
        <dbReference type="ARBA" id="ARBA00026121"/>
    </source>
</evidence>
<feature type="transmembrane region" description="Helical" evidence="16">
    <location>
        <begin position="140"/>
        <end position="159"/>
    </location>
</feature>
<evidence type="ECO:0000256" key="3">
    <source>
        <dbReference type="ARBA" id="ARBA00022448"/>
    </source>
</evidence>
<dbReference type="PROSITE" id="PS51029">
    <property type="entry name" value="MADF"/>
    <property type="match status" value="1"/>
</dbReference>
<name>A0A835L3I6_SPOEX</name>
<evidence type="ECO:0000256" key="11">
    <source>
        <dbReference type="ARBA" id="ARBA00024484"/>
    </source>
</evidence>
<keyword evidence="10 16" id="KW-0472">Membrane</keyword>
<dbReference type="Proteomes" id="UP000648187">
    <property type="component" value="Unassembled WGS sequence"/>
</dbReference>
<dbReference type="PROSITE" id="PS00455">
    <property type="entry name" value="AMP_BINDING"/>
    <property type="match status" value="2"/>
</dbReference>